<feature type="repeat" description="PPR" evidence="2">
    <location>
        <begin position="291"/>
        <end position="325"/>
    </location>
</feature>
<organism evidence="4 5">
    <name type="scientific">Acorus gramineus</name>
    <name type="common">Dwarf sweet flag</name>
    <dbReference type="NCBI Taxonomy" id="55184"/>
    <lineage>
        <taxon>Eukaryota</taxon>
        <taxon>Viridiplantae</taxon>
        <taxon>Streptophyta</taxon>
        <taxon>Embryophyta</taxon>
        <taxon>Tracheophyta</taxon>
        <taxon>Spermatophyta</taxon>
        <taxon>Magnoliopsida</taxon>
        <taxon>Liliopsida</taxon>
        <taxon>Acoraceae</taxon>
        <taxon>Acorus</taxon>
    </lineage>
</organism>
<dbReference type="InterPro" id="IPR011990">
    <property type="entry name" value="TPR-like_helical_dom_sf"/>
</dbReference>
<reference evidence="4" key="1">
    <citation type="journal article" date="2023" name="Nat. Commun.">
        <title>Diploid and tetraploid genomes of Acorus and the evolution of monocots.</title>
        <authorList>
            <person name="Ma L."/>
            <person name="Liu K.W."/>
            <person name="Li Z."/>
            <person name="Hsiao Y.Y."/>
            <person name="Qi Y."/>
            <person name="Fu T."/>
            <person name="Tang G.D."/>
            <person name="Zhang D."/>
            <person name="Sun W.H."/>
            <person name="Liu D.K."/>
            <person name="Li Y."/>
            <person name="Chen G.Z."/>
            <person name="Liu X.D."/>
            <person name="Liao X.Y."/>
            <person name="Jiang Y.T."/>
            <person name="Yu X."/>
            <person name="Hao Y."/>
            <person name="Huang J."/>
            <person name="Zhao X.W."/>
            <person name="Ke S."/>
            <person name="Chen Y.Y."/>
            <person name="Wu W.L."/>
            <person name="Hsu J.L."/>
            <person name="Lin Y.F."/>
            <person name="Huang M.D."/>
            <person name="Li C.Y."/>
            <person name="Huang L."/>
            <person name="Wang Z.W."/>
            <person name="Zhao X."/>
            <person name="Zhong W.Y."/>
            <person name="Peng D.H."/>
            <person name="Ahmad S."/>
            <person name="Lan S."/>
            <person name="Zhang J.S."/>
            <person name="Tsai W.C."/>
            <person name="Van de Peer Y."/>
            <person name="Liu Z.J."/>
        </authorList>
    </citation>
    <scope>NUCLEOTIDE SEQUENCE</scope>
    <source>
        <strain evidence="4">SCP</strain>
    </source>
</reference>
<dbReference type="AlphaFoldDB" id="A0AAV9BDI2"/>
<dbReference type="InterPro" id="IPR051240">
    <property type="entry name" value="Mito_RNA-Proc/Resp"/>
</dbReference>
<sequence>MWRSPQLRVLLRLRCSATYPPPPPASISSVRSLSSSSSPPPPPPSDPASEIARSISAELATLSSTASAEDLRLRFPDLRPSPSLLPHVLAASPAAGRASIALHRWISGDSPSDSSVSQLVDYLGRRNDFAAVDQVLSESRGVSGPLTFRAAVDRLVGAGRATQAVAFFERMDRDFGLPRNEETMSFVVTALCRGGFPGHAERMAKALVAEFPPDQAICDTLIGGWCADLKLHEARRFAGEVERGGFDITTAAYNALLDCTCKLCIEKDPLRMKPETEAVLLEMDQRGVPRDAGTFKVLIANFCAIRQTGEALKLFERMGEWSCSAHSETYVALIKSLYGAARVEEGDEMILRMRDAGLGADLDAEAYGSFVKTLCRIRRLDHALKVFKMMRRDRRRPAAEIFEVLIRKLQEHGRKNEADALFERAAKNGAALEPKVCEVNPRYVKKGEVKKKKLKRETLPMKTERKRRRLRKLRLSFVKKPKSGMRRAY</sequence>
<dbReference type="Proteomes" id="UP001179952">
    <property type="component" value="Unassembled WGS sequence"/>
</dbReference>
<feature type="compositionally biased region" description="Low complexity" evidence="3">
    <location>
        <begin position="26"/>
        <end position="37"/>
    </location>
</feature>
<dbReference type="NCBIfam" id="TIGR00756">
    <property type="entry name" value="PPR"/>
    <property type="match status" value="1"/>
</dbReference>
<protein>
    <submittedName>
        <fullName evidence="4">Pentatricopeptide repeat-containing protein</fullName>
    </submittedName>
</protein>
<keyword evidence="5" id="KW-1185">Reference proteome</keyword>
<dbReference type="InterPro" id="IPR002885">
    <property type="entry name" value="PPR_rpt"/>
</dbReference>
<evidence type="ECO:0000256" key="1">
    <source>
        <dbReference type="ARBA" id="ARBA00022737"/>
    </source>
</evidence>
<dbReference type="PANTHER" id="PTHR47933:SF26">
    <property type="entry name" value="OS03G0746400 PROTEIN"/>
    <property type="match status" value="1"/>
</dbReference>
<dbReference type="Gene3D" id="1.25.40.10">
    <property type="entry name" value="Tetratricopeptide repeat domain"/>
    <property type="match status" value="2"/>
</dbReference>
<dbReference type="EMBL" id="JAUJYN010000004">
    <property type="protein sequence ID" value="KAK1274520.1"/>
    <property type="molecule type" value="Genomic_DNA"/>
</dbReference>
<dbReference type="PROSITE" id="PS51375">
    <property type="entry name" value="PPR"/>
    <property type="match status" value="2"/>
</dbReference>
<accession>A0AAV9BDI2</accession>
<evidence type="ECO:0000313" key="5">
    <source>
        <dbReference type="Proteomes" id="UP001179952"/>
    </source>
</evidence>
<evidence type="ECO:0000256" key="2">
    <source>
        <dbReference type="PROSITE-ProRule" id="PRU00708"/>
    </source>
</evidence>
<dbReference type="GO" id="GO:0003729">
    <property type="term" value="F:mRNA binding"/>
    <property type="evidence" value="ECO:0007669"/>
    <property type="project" value="TreeGrafter"/>
</dbReference>
<feature type="region of interest" description="Disordered" evidence="3">
    <location>
        <begin position="16"/>
        <end position="49"/>
    </location>
</feature>
<proteinExistence type="predicted"/>
<evidence type="ECO:0000256" key="3">
    <source>
        <dbReference type="SAM" id="MobiDB-lite"/>
    </source>
</evidence>
<feature type="repeat" description="PPR" evidence="2">
    <location>
        <begin position="363"/>
        <end position="397"/>
    </location>
</feature>
<gene>
    <name evidence="4" type="ORF">QJS04_geneDACA007985</name>
</gene>
<evidence type="ECO:0000313" key="4">
    <source>
        <dbReference type="EMBL" id="KAK1274520.1"/>
    </source>
</evidence>
<name>A0AAV9BDI2_ACOGR</name>
<dbReference type="PANTHER" id="PTHR47933">
    <property type="entry name" value="PENTATRICOPEPTIDE REPEAT-CONTAINING PROTEIN 1, MITOCHONDRIAL"/>
    <property type="match status" value="1"/>
</dbReference>
<comment type="caution">
    <text evidence="4">The sequence shown here is derived from an EMBL/GenBank/DDBJ whole genome shotgun (WGS) entry which is preliminary data.</text>
</comment>
<dbReference type="Pfam" id="PF01535">
    <property type="entry name" value="PPR"/>
    <property type="match status" value="2"/>
</dbReference>
<dbReference type="FunFam" id="1.25.40.10:FF:000398">
    <property type="entry name" value="pentatricopeptide repeat-containing protein PNM1, mitochondrial"/>
    <property type="match status" value="1"/>
</dbReference>
<reference evidence="4" key="2">
    <citation type="submission" date="2023-06" db="EMBL/GenBank/DDBJ databases">
        <authorList>
            <person name="Ma L."/>
            <person name="Liu K.-W."/>
            <person name="Li Z."/>
            <person name="Hsiao Y.-Y."/>
            <person name="Qi Y."/>
            <person name="Fu T."/>
            <person name="Tang G."/>
            <person name="Zhang D."/>
            <person name="Sun W.-H."/>
            <person name="Liu D.-K."/>
            <person name="Li Y."/>
            <person name="Chen G.-Z."/>
            <person name="Liu X.-D."/>
            <person name="Liao X.-Y."/>
            <person name="Jiang Y.-T."/>
            <person name="Yu X."/>
            <person name="Hao Y."/>
            <person name="Huang J."/>
            <person name="Zhao X.-W."/>
            <person name="Ke S."/>
            <person name="Chen Y.-Y."/>
            <person name="Wu W.-L."/>
            <person name="Hsu J.-L."/>
            <person name="Lin Y.-F."/>
            <person name="Huang M.-D."/>
            <person name="Li C.-Y."/>
            <person name="Huang L."/>
            <person name="Wang Z.-W."/>
            <person name="Zhao X."/>
            <person name="Zhong W.-Y."/>
            <person name="Peng D.-H."/>
            <person name="Ahmad S."/>
            <person name="Lan S."/>
            <person name="Zhang J.-S."/>
            <person name="Tsai W.-C."/>
            <person name="Van De Peer Y."/>
            <person name="Liu Z.-J."/>
        </authorList>
    </citation>
    <scope>NUCLEOTIDE SEQUENCE</scope>
    <source>
        <strain evidence="4">SCP</strain>
        <tissue evidence="4">Leaves</tissue>
    </source>
</reference>
<keyword evidence="1" id="KW-0677">Repeat</keyword>